<proteinExistence type="predicted"/>
<protein>
    <submittedName>
        <fullName evidence="2">Uncharacterized protein</fullName>
    </submittedName>
</protein>
<dbReference type="GeneID" id="94835619"/>
<feature type="coiled-coil region" evidence="1">
    <location>
        <begin position="328"/>
        <end position="355"/>
    </location>
</feature>
<name>A0A1J4KI99_9EUKA</name>
<dbReference type="OrthoDB" id="10621308at2759"/>
<dbReference type="EMBL" id="MLAK01000598">
    <property type="protein sequence ID" value="OHT10947.1"/>
    <property type="molecule type" value="Genomic_DNA"/>
</dbReference>
<dbReference type="RefSeq" id="XP_068364083.1">
    <property type="nucleotide sequence ID" value="XM_068500915.1"/>
</dbReference>
<reference evidence="2" key="1">
    <citation type="submission" date="2016-10" db="EMBL/GenBank/DDBJ databases">
        <authorList>
            <person name="Benchimol M."/>
            <person name="Almeida L.G."/>
            <person name="Vasconcelos A.T."/>
            <person name="Perreira-Neves A."/>
            <person name="Rosa I.A."/>
            <person name="Tasca T."/>
            <person name="Bogo M.R."/>
            <person name="de Souza W."/>
        </authorList>
    </citation>
    <scope>NUCLEOTIDE SEQUENCE [LARGE SCALE GENOMIC DNA]</scope>
    <source>
        <strain evidence="2">K</strain>
    </source>
</reference>
<dbReference type="Proteomes" id="UP000179807">
    <property type="component" value="Unassembled WGS sequence"/>
</dbReference>
<gene>
    <name evidence="2" type="ORF">TRFO_19650</name>
</gene>
<keyword evidence="3" id="KW-1185">Reference proteome</keyword>
<accession>A0A1J4KI99</accession>
<evidence type="ECO:0000313" key="3">
    <source>
        <dbReference type="Proteomes" id="UP000179807"/>
    </source>
</evidence>
<sequence>MNQTLDRRIEQFQNKVQQKINLADDQIQRDNEYLNSLQVEIVEATDKLRNLDNQVEQRQQVVIGKHQRKKVSQGMQIAKLKSSHALTIKELEATLAEEIETLHQDFQNTLVEIQKSIPKRISEKIAPVEIEIKKVQDLISKKLESNSKIEQAVDADSEADIEQTHDMEFNRIKKLETRLQEKNQERLNSLLQARQQLFECVHTLEEMEQTHNVTMDNFKDQLIQMDEKYESQVKRETENHKKQTVQVKQKIKEMEQIIKALTKSLHRTEKRQKEALSSLSIQTESLQQELLTIKKQEAIQREGENDIKEVFTKLTSLKKQLSDRENILLKMRADNEMMKREIARVTHEAKIAKRREALKIV</sequence>
<feature type="coiled-coil region" evidence="1">
    <location>
        <begin position="2"/>
        <end position="61"/>
    </location>
</feature>
<evidence type="ECO:0000256" key="1">
    <source>
        <dbReference type="SAM" id="Coils"/>
    </source>
</evidence>
<dbReference type="VEuPathDB" id="TrichDB:TRFO_19650"/>
<comment type="caution">
    <text evidence="2">The sequence shown here is derived from an EMBL/GenBank/DDBJ whole genome shotgun (WGS) entry which is preliminary data.</text>
</comment>
<dbReference type="AlphaFoldDB" id="A0A1J4KI99"/>
<evidence type="ECO:0000313" key="2">
    <source>
        <dbReference type="EMBL" id="OHT10947.1"/>
    </source>
</evidence>
<keyword evidence="1" id="KW-0175">Coiled coil</keyword>
<organism evidence="2 3">
    <name type="scientific">Tritrichomonas foetus</name>
    <dbReference type="NCBI Taxonomy" id="1144522"/>
    <lineage>
        <taxon>Eukaryota</taxon>
        <taxon>Metamonada</taxon>
        <taxon>Parabasalia</taxon>
        <taxon>Tritrichomonadida</taxon>
        <taxon>Tritrichomonadidae</taxon>
        <taxon>Tritrichomonas</taxon>
    </lineage>
</organism>
<feature type="coiled-coil region" evidence="1">
    <location>
        <begin position="165"/>
        <end position="192"/>
    </location>
</feature>